<evidence type="ECO:0000259" key="9">
    <source>
        <dbReference type="Pfam" id="PF04049"/>
    </source>
</evidence>
<evidence type="ECO:0000313" key="11">
    <source>
        <dbReference type="Proteomes" id="UP000015453"/>
    </source>
</evidence>
<feature type="compositionally biased region" description="Low complexity" evidence="8">
    <location>
        <begin position="30"/>
        <end position="49"/>
    </location>
</feature>
<dbReference type="PANTHER" id="PTHR12558">
    <property type="entry name" value="CELL DIVISION CYCLE 16,23,27"/>
    <property type="match status" value="1"/>
</dbReference>
<dbReference type="AlphaFoldDB" id="S8CGT9"/>
<protein>
    <recommendedName>
        <fullName evidence="9">Cdc23 domain-containing protein</fullName>
    </recommendedName>
</protein>
<keyword evidence="11" id="KW-1185">Reference proteome</keyword>
<dbReference type="PANTHER" id="PTHR12558:SF10">
    <property type="entry name" value="CELL DIVISION CYCLE PROTEIN 23 HOMOLOG"/>
    <property type="match status" value="1"/>
</dbReference>
<dbReference type="Pfam" id="PF13414">
    <property type="entry name" value="TPR_11"/>
    <property type="match status" value="1"/>
</dbReference>
<keyword evidence="6" id="KW-0131">Cell cycle</keyword>
<evidence type="ECO:0000256" key="1">
    <source>
        <dbReference type="ARBA" id="ARBA00022618"/>
    </source>
</evidence>
<organism evidence="10 11">
    <name type="scientific">Genlisea aurea</name>
    <dbReference type="NCBI Taxonomy" id="192259"/>
    <lineage>
        <taxon>Eukaryota</taxon>
        <taxon>Viridiplantae</taxon>
        <taxon>Streptophyta</taxon>
        <taxon>Embryophyta</taxon>
        <taxon>Tracheophyta</taxon>
        <taxon>Spermatophyta</taxon>
        <taxon>Magnoliopsida</taxon>
        <taxon>eudicotyledons</taxon>
        <taxon>Gunneridae</taxon>
        <taxon>Pentapetalae</taxon>
        <taxon>asterids</taxon>
        <taxon>lamiids</taxon>
        <taxon>Lamiales</taxon>
        <taxon>Lentibulariaceae</taxon>
        <taxon>Genlisea</taxon>
    </lineage>
</organism>
<keyword evidence="4" id="KW-0833">Ubl conjugation pathway</keyword>
<sequence length="549" mass="63401">MGIEQEATKQTPSQIRFQRGSSSVRLRYRSTSMAESSSSSSSSPSHSAGLSYVTTPQAIGVEEFDNDAMVNSDLYLLAKSYFDCREYRRAAHFLRDQTNDRAVFLRCYSLYLAGEKRKEEEMIEMEGPLGRSDAVNRELVSVERELSTLRSAGSIDPFGLYVYGLVLREKGDENLARTVLIESVNGYPWNWSAWCELQGLCTTIETLHSLNLNHHWMKDFFLAGAYQELRLHNEALSKYEYLKGTFGCSTYVQAQIAKAQYNLREFEKVEVIFEELSRNDPYRIDDMDMYSNVLYAKECFSGLSFLAHKVFLTDKYRPESCCIIGNYYSLKGQHEKSVVYFRRALKLNKNYLSAWTLMGHEYVEMKNTSAAVDAYRRAVDINPCDYRAWYGLGQAYEMMGMPLYALHYFKKSVFLQPNDSRLWIAMAQCYEAEQLHMPDEAIKCYKRAASGNDREAIALHQLAKLHSELGRNQEAAFYYKKDLERMESEEREGPNMVEALMFLAQYSKNQNRFDEAELYCTRLLDYTGPEKETAKSLLRGIRSAKDVEH</sequence>
<dbReference type="PROSITE" id="PS50005">
    <property type="entry name" value="TPR"/>
    <property type="match status" value="3"/>
</dbReference>
<dbReference type="GO" id="GO:0016567">
    <property type="term" value="P:protein ubiquitination"/>
    <property type="evidence" value="ECO:0007669"/>
    <property type="project" value="TreeGrafter"/>
</dbReference>
<dbReference type="EMBL" id="AUSU01003811">
    <property type="protein sequence ID" value="EPS66194.1"/>
    <property type="molecule type" value="Genomic_DNA"/>
</dbReference>
<feature type="domain" description="Cdc23" evidence="9">
    <location>
        <begin position="68"/>
        <end position="257"/>
    </location>
</feature>
<keyword evidence="3" id="KW-0498">Mitosis</keyword>
<keyword evidence="1" id="KW-0132">Cell division</keyword>
<evidence type="ECO:0000256" key="2">
    <source>
        <dbReference type="ARBA" id="ARBA00022737"/>
    </source>
</evidence>
<evidence type="ECO:0000256" key="7">
    <source>
        <dbReference type="PROSITE-ProRule" id="PRU00339"/>
    </source>
</evidence>
<dbReference type="GO" id="GO:0045842">
    <property type="term" value="P:positive regulation of mitotic metaphase/anaphase transition"/>
    <property type="evidence" value="ECO:0007669"/>
    <property type="project" value="TreeGrafter"/>
</dbReference>
<comment type="caution">
    <text evidence="10">The sequence shown here is derived from an EMBL/GenBank/DDBJ whole genome shotgun (WGS) entry which is preliminary data.</text>
</comment>
<dbReference type="Pfam" id="PF13181">
    <property type="entry name" value="TPR_8"/>
    <property type="match status" value="2"/>
</dbReference>
<dbReference type="OrthoDB" id="10262026at2759"/>
<dbReference type="InterPro" id="IPR011990">
    <property type="entry name" value="TPR-like_helical_dom_sf"/>
</dbReference>
<dbReference type="InterPro" id="IPR019734">
    <property type="entry name" value="TPR_rpt"/>
</dbReference>
<keyword evidence="2" id="KW-0677">Repeat</keyword>
<dbReference type="InterPro" id="IPR007192">
    <property type="entry name" value="APC8"/>
</dbReference>
<feature type="repeat" description="TPR" evidence="7">
    <location>
        <begin position="386"/>
        <end position="419"/>
    </location>
</feature>
<evidence type="ECO:0000256" key="4">
    <source>
        <dbReference type="ARBA" id="ARBA00022786"/>
    </source>
</evidence>
<evidence type="ECO:0000256" key="6">
    <source>
        <dbReference type="ARBA" id="ARBA00023306"/>
    </source>
</evidence>
<name>S8CGT9_9LAMI</name>
<dbReference type="GO" id="GO:0051301">
    <property type="term" value="P:cell division"/>
    <property type="evidence" value="ECO:0007669"/>
    <property type="project" value="UniProtKB-KW"/>
</dbReference>
<evidence type="ECO:0000256" key="5">
    <source>
        <dbReference type="ARBA" id="ARBA00022803"/>
    </source>
</evidence>
<keyword evidence="5 7" id="KW-0802">TPR repeat</keyword>
<dbReference type="GO" id="GO:0005680">
    <property type="term" value="C:anaphase-promoting complex"/>
    <property type="evidence" value="ECO:0007669"/>
    <property type="project" value="InterPro"/>
</dbReference>
<reference evidence="10 11" key="1">
    <citation type="journal article" date="2013" name="BMC Genomics">
        <title>The miniature genome of a carnivorous plant Genlisea aurea contains a low number of genes and short non-coding sequences.</title>
        <authorList>
            <person name="Leushkin E.V."/>
            <person name="Sutormin R.A."/>
            <person name="Nabieva E.R."/>
            <person name="Penin A.A."/>
            <person name="Kondrashov A.S."/>
            <person name="Logacheva M.D."/>
        </authorList>
    </citation>
    <scope>NUCLEOTIDE SEQUENCE [LARGE SCALE GENOMIC DNA]</scope>
</reference>
<dbReference type="Gene3D" id="1.25.40.10">
    <property type="entry name" value="Tetratricopeptide repeat domain"/>
    <property type="match status" value="2"/>
</dbReference>
<evidence type="ECO:0000256" key="3">
    <source>
        <dbReference type="ARBA" id="ARBA00022776"/>
    </source>
</evidence>
<evidence type="ECO:0000256" key="8">
    <source>
        <dbReference type="SAM" id="MobiDB-lite"/>
    </source>
</evidence>
<dbReference type="SUPFAM" id="SSF48452">
    <property type="entry name" value="TPR-like"/>
    <property type="match status" value="1"/>
</dbReference>
<dbReference type="Pfam" id="PF04049">
    <property type="entry name" value="ANAPC8"/>
    <property type="match status" value="1"/>
</dbReference>
<feature type="repeat" description="TPR" evidence="7">
    <location>
        <begin position="352"/>
        <end position="385"/>
    </location>
</feature>
<gene>
    <name evidence="10" type="ORF">M569_08581</name>
</gene>
<feature type="repeat" description="TPR" evidence="7">
    <location>
        <begin position="318"/>
        <end position="351"/>
    </location>
</feature>
<feature type="compositionally biased region" description="Polar residues" evidence="8">
    <location>
        <begin position="8"/>
        <end position="24"/>
    </location>
</feature>
<dbReference type="SMART" id="SM00028">
    <property type="entry name" value="TPR"/>
    <property type="match status" value="7"/>
</dbReference>
<proteinExistence type="predicted"/>
<feature type="region of interest" description="Disordered" evidence="8">
    <location>
        <begin position="1"/>
        <end position="49"/>
    </location>
</feature>
<dbReference type="GO" id="GO:0031145">
    <property type="term" value="P:anaphase-promoting complex-dependent catabolic process"/>
    <property type="evidence" value="ECO:0007669"/>
    <property type="project" value="TreeGrafter"/>
</dbReference>
<dbReference type="Proteomes" id="UP000015453">
    <property type="component" value="Unassembled WGS sequence"/>
</dbReference>
<evidence type="ECO:0000313" key="10">
    <source>
        <dbReference type="EMBL" id="EPS66194.1"/>
    </source>
</evidence>
<accession>S8CGT9</accession>